<evidence type="ECO:0000313" key="11">
    <source>
        <dbReference type="Proteomes" id="UP001150925"/>
    </source>
</evidence>
<dbReference type="GO" id="GO:0007030">
    <property type="term" value="P:Golgi organization"/>
    <property type="evidence" value="ECO:0007669"/>
    <property type="project" value="TreeGrafter"/>
</dbReference>
<dbReference type="Pfam" id="PF12931">
    <property type="entry name" value="TPR_Sec16"/>
    <property type="match status" value="1"/>
</dbReference>
<evidence type="ECO:0000256" key="4">
    <source>
        <dbReference type="ARBA" id="ARBA00022892"/>
    </source>
</evidence>
<evidence type="ECO:0000256" key="7">
    <source>
        <dbReference type="SAM" id="MobiDB-lite"/>
    </source>
</evidence>
<evidence type="ECO:0000256" key="2">
    <source>
        <dbReference type="ARBA" id="ARBA00022448"/>
    </source>
</evidence>
<feature type="region of interest" description="Disordered" evidence="7">
    <location>
        <begin position="868"/>
        <end position="888"/>
    </location>
</feature>
<feature type="region of interest" description="Disordered" evidence="7">
    <location>
        <begin position="789"/>
        <end position="808"/>
    </location>
</feature>
<keyword evidence="2 6" id="KW-0813">Transport</keyword>
<protein>
    <recommendedName>
        <fullName evidence="6">Protein transport protein sec16</fullName>
    </recommendedName>
</protein>
<evidence type="ECO:0000259" key="8">
    <source>
        <dbReference type="Pfam" id="PF12931"/>
    </source>
</evidence>
<dbReference type="GO" id="GO:0070971">
    <property type="term" value="C:endoplasmic reticulum exit site"/>
    <property type="evidence" value="ECO:0007669"/>
    <property type="project" value="TreeGrafter"/>
</dbReference>
<dbReference type="GO" id="GO:0006914">
    <property type="term" value="P:autophagy"/>
    <property type="evidence" value="ECO:0007669"/>
    <property type="project" value="UniProtKB-KW"/>
</dbReference>
<dbReference type="Pfam" id="PF12932">
    <property type="entry name" value="Sec16"/>
    <property type="match status" value="1"/>
</dbReference>
<keyword evidence="4 6" id="KW-0931">ER-Golgi transport</keyword>
<dbReference type="GO" id="GO:0015031">
    <property type="term" value="P:protein transport"/>
    <property type="evidence" value="ECO:0007669"/>
    <property type="project" value="UniProtKB-KW"/>
</dbReference>
<feature type="compositionally biased region" description="Polar residues" evidence="7">
    <location>
        <begin position="680"/>
        <end position="692"/>
    </location>
</feature>
<evidence type="ECO:0000313" key="10">
    <source>
        <dbReference type="EMBL" id="KAJ1967622.1"/>
    </source>
</evidence>
<dbReference type="Gene3D" id="1.25.40.1030">
    <property type="match status" value="1"/>
</dbReference>
<feature type="compositionally biased region" description="Gly residues" evidence="7">
    <location>
        <begin position="1160"/>
        <end position="1170"/>
    </location>
</feature>
<dbReference type="InterPro" id="IPR024340">
    <property type="entry name" value="Sec16_CCD"/>
</dbReference>
<feature type="compositionally biased region" description="Low complexity" evidence="7">
    <location>
        <begin position="1004"/>
        <end position="1034"/>
    </location>
</feature>
<feature type="domain" description="Sec16 central conserved" evidence="9">
    <location>
        <begin position="184"/>
        <end position="292"/>
    </location>
</feature>
<sequence length="1192" mass="126127">MAPPPSYREEPIAPDVDAEYPVTTQGEAAQWYAQQPVGGEATQALDAGVGYSTAPVPDYPTADYSGHYNYGEGYTYEQAGYDQTYATAPVAAENTLLTETPVEAVTEYSGYYDQNTAQYYGQTEGEGVTGYDTYDYTADQTQEAEAVTYPEEQQPYQAVPPVPVEASQEQIQQEDFYRRCRGFPLAVFGFGGTLWCTFPQKAQRYNGENPASTAYEKTFPGDMVCYSMKETHSEPEFPGPLLAHDRSGCKQKKDQVLGFIHQQLEGLRSQVYPPQELIMLWQVLLCLVENDGDIDDTPAAVASICRMLKELPHFADSQASPTSSIGRDLQALETYLLDGNRLEALKLTLQKNLWPHALLISSCVGKEAWQEVTQTFARDLVRHSTDHHPDLGSPQTAQLMANGVLTGDGAPGAFSALRVIYQVFAGAGSKALTALWSPTGGSLTGPSDFVPAADLGQNDPTAEHASQAKLAATKERVLHDWLRVAVIILANQTKGGSCVLTALGDELVRAGRLSQGHLCYLLSPHTSLFAARGIPHVRFTLLNTNVPEQTNHQAYLLSEVYEFALALKPGRVPATVPHLLPFKLLHAWWLVEQGRTAEATRYCDALATLIEEIPKPSPFVTQSFLHQLGTLKQRLDGFGATSEASGSSGMTSWLSRRLAKPSFTSLMNAFDTGLDKLITGTDSASSTQSVTGTDEVKSMEIQPENPMRTPGSLSPPQVRQSASVGDSTWQSQDALRATQFSPGLQLRNGRSSRCTSAQVPPSWTGSRAGSPYRSPRTISASHAEYYQHSPAANPIPSSTAAPATSSPLTQTVQPTESFAVLDSTVPPSTLPPSSGYTAPVDYNYPTSYTGTIQESAYGNVGKQYPTETTSAPLLAPGSSATEQESSAAPAAPPLFFQVEGGDTLANQGQIDDSGFLNVAPVPLFGGAPTPAPATTTAAPPTFNYGGGYADQTMDDDLGFGNSSLSKTKDTRTNTGVTSQAPDRGNNPTNAMQESKQDASPGANSVAGGSPAVDSSSPSKGSSGGSQTPSSAASGGMFGRLRNLFGSGAKTGDSGPAAVKANLGEESSFYYDPVQKRWVNKNAAEEEQTAAAPPPPPPSTSSSATSRAAPPGMAGTAGPPSPMRNYNGNNSGGGPPRAAATPPPSSSLPYNPPSGSMTPIGGPGKMGGVGGPSSARARRGARSRYVDILNPNA</sequence>
<feature type="compositionally biased region" description="Low complexity" evidence="7">
    <location>
        <begin position="1099"/>
        <end position="1117"/>
    </location>
</feature>
<dbReference type="PANTHER" id="PTHR13402">
    <property type="entry name" value="RGPR-RELATED"/>
    <property type="match status" value="1"/>
</dbReference>
<feature type="compositionally biased region" description="Polar residues" evidence="7">
    <location>
        <begin position="711"/>
        <end position="767"/>
    </location>
</feature>
<feature type="compositionally biased region" description="Pro residues" evidence="7">
    <location>
        <begin position="1140"/>
        <end position="1151"/>
    </location>
</feature>
<accession>A0A9W8ARW0</accession>
<dbReference type="PANTHER" id="PTHR13402:SF6">
    <property type="entry name" value="SECRETORY 16, ISOFORM I"/>
    <property type="match status" value="1"/>
</dbReference>
<feature type="compositionally biased region" description="Polar residues" evidence="7">
    <location>
        <begin position="972"/>
        <end position="993"/>
    </location>
</feature>
<keyword evidence="3 6" id="KW-0256">Endoplasmic reticulum</keyword>
<feature type="compositionally biased region" description="Low complexity" evidence="7">
    <location>
        <begin position="789"/>
        <end position="807"/>
    </location>
</feature>
<reference evidence="10" key="1">
    <citation type="submission" date="2022-07" db="EMBL/GenBank/DDBJ databases">
        <title>Phylogenomic reconstructions and comparative analyses of Kickxellomycotina fungi.</title>
        <authorList>
            <person name="Reynolds N.K."/>
            <person name="Stajich J.E."/>
            <person name="Barry K."/>
            <person name="Grigoriev I.V."/>
            <person name="Crous P."/>
            <person name="Smith M.E."/>
        </authorList>
    </citation>
    <scope>NUCLEOTIDE SEQUENCE</scope>
    <source>
        <strain evidence="10">RSA 1196</strain>
    </source>
</reference>
<dbReference type="GO" id="GO:0012507">
    <property type="term" value="C:ER to Golgi transport vesicle membrane"/>
    <property type="evidence" value="ECO:0007669"/>
    <property type="project" value="TreeGrafter"/>
</dbReference>
<keyword evidence="11" id="KW-1185">Reference proteome</keyword>
<proteinExistence type="inferred from homology"/>
<evidence type="ECO:0000256" key="5">
    <source>
        <dbReference type="ARBA" id="ARBA00024687"/>
    </source>
</evidence>
<evidence type="ECO:0000256" key="1">
    <source>
        <dbReference type="ARBA" id="ARBA00005927"/>
    </source>
</evidence>
<feature type="region of interest" description="Disordered" evidence="7">
    <location>
        <begin position="1079"/>
        <end position="1192"/>
    </location>
</feature>
<dbReference type="CDD" id="cd09233">
    <property type="entry name" value="ACE1-Sec16-like"/>
    <property type="match status" value="1"/>
</dbReference>
<comment type="subcellular location">
    <subcellularLocation>
        <location evidence="6">Endoplasmic reticulum membrane</location>
    </subcellularLocation>
</comment>
<feature type="region of interest" description="Disordered" evidence="7">
    <location>
        <begin position="955"/>
        <end position="1058"/>
    </location>
</feature>
<comment type="function">
    <text evidence="5 6">Involved in the initiation of assembly of the COPII coat required for the formation of transport vesicles from the endoplasmic reticulum (ER) and the selection of cargo molecules. Also involved in autophagy.</text>
</comment>
<dbReference type="GO" id="GO:0016192">
    <property type="term" value="P:vesicle-mediated transport"/>
    <property type="evidence" value="ECO:0007669"/>
    <property type="project" value="UniProtKB-KW"/>
</dbReference>
<evidence type="ECO:0000256" key="6">
    <source>
        <dbReference type="RuleBase" id="RU364101"/>
    </source>
</evidence>
<dbReference type="EMBL" id="JANBPY010000308">
    <property type="protein sequence ID" value="KAJ1967622.1"/>
    <property type="molecule type" value="Genomic_DNA"/>
</dbReference>
<comment type="similarity">
    <text evidence="1 6">Belongs to the SEC16 family.</text>
</comment>
<dbReference type="Proteomes" id="UP001150925">
    <property type="component" value="Unassembled WGS sequence"/>
</dbReference>
<keyword evidence="6" id="KW-0472">Membrane</keyword>
<evidence type="ECO:0000259" key="9">
    <source>
        <dbReference type="Pfam" id="PF12932"/>
    </source>
</evidence>
<evidence type="ECO:0000256" key="3">
    <source>
        <dbReference type="ARBA" id="ARBA00022824"/>
    </source>
</evidence>
<organism evidence="10 11">
    <name type="scientific">Dispira parvispora</name>
    <dbReference type="NCBI Taxonomy" id="1520584"/>
    <lineage>
        <taxon>Eukaryota</taxon>
        <taxon>Fungi</taxon>
        <taxon>Fungi incertae sedis</taxon>
        <taxon>Zoopagomycota</taxon>
        <taxon>Kickxellomycotina</taxon>
        <taxon>Dimargaritomycetes</taxon>
        <taxon>Dimargaritales</taxon>
        <taxon>Dimargaritaceae</taxon>
        <taxon>Dispira</taxon>
    </lineage>
</organism>
<keyword evidence="6" id="KW-0653">Protein transport</keyword>
<gene>
    <name evidence="10" type="ORF">IWQ62_001741</name>
</gene>
<name>A0A9W8ARW0_9FUNG</name>
<feature type="domain" description="Sec16 Sec23-binding" evidence="8">
    <location>
        <begin position="332"/>
        <end position="680"/>
    </location>
</feature>
<dbReference type="GO" id="GO:0005789">
    <property type="term" value="C:endoplasmic reticulum membrane"/>
    <property type="evidence" value="ECO:0007669"/>
    <property type="project" value="UniProtKB-SubCell"/>
</dbReference>
<dbReference type="OrthoDB" id="8918678at2759"/>
<dbReference type="AlphaFoldDB" id="A0A9W8ARW0"/>
<comment type="caution">
    <text evidence="10">The sequence shown here is derived from an EMBL/GenBank/DDBJ whole genome shotgun (WGS) entry which is preliminary data.</text>
</comment>
<dbReference type="InterPro" id="IPR024298">
    <property type="entry name" value="Sec16_Sec23-bd"/>
</dbReference>
<dbReference type="GO" id="GO:0070973">
    <property type="term" value="P:protein localization to endoplasmic reticulum exit site"/>
    <property type="evidence" value="ECO:0007669"/>
    <property type="project" value="TreeGrafter"/>
</dbReference>
<keyword evidence="6" id="KW-0072">Autophagy</keyword>
<feature type="region of interest" description="Disordered" evidence="7">
    <location>
        <begin position="680"/>
        <end position="775"/>
    </location>
</feature>